<dbReference type="GO" id="GO:0097020">
    <property type="term" value="F:COPII receptor activity"/>
    <property type="evidence" value="ECO:0007669"/>
    <property type="project" value="InterPro"/>
</dbReference>
<dbReference type="GO" id="GO:0000139">
    <property type="term" value="C:Golgi membrane"/>
    <property type="evidence" value="ECO:0007669"/>
    <property type="project" value="TreeGrafter"/>
</dbReference>
<gene>
    <name evidence="7" type="ORF">T552_04050</name>
</gene>
<proteinExistence type="inferred from homology"/>
<evidence type="ECO:0000256" key="6">
    <source>
        <dbReference type="SAM" id="Phobius"/>
    </source>
</evidence>
<keyword evidence="4 6" id="KW-1133">Transmembrane helix</keyword>
<dbReference type="Proteomes" id="UP000054454">
    <property type="component" value="Unassembled WGS sequence"/>
</dbReference>
<feature type="transmembrane region" description="Helical" evidence="6">
    <location>
        <begin position="45"/>
        <end position="64"/>
    </location>
</feature>
<dbReference type="EMBL" id="LFVZ01000001">
    <property type="protein sequence ID" value="KTW31404.1"/>
    <property type="molecule type" value="Genomic_DNA"/>
</dbReference>
<comment type="subcellular location">
    <subcellularLocation>
        <location evidence="1">Membrane</location>
        <topology evidence="1">Multi-pass membrane protein</topology>
    </subcellularLocation>
</comment>
<keyword evidence="8" id="KW-1185">Reference proteome</keyword>
<evidence type="ECO:0000256" key="5">
    <source>
        <dbReference type="ARBA" id="ARBA00023136"/>
    </source>
</evidence>
<comment type="caution">
    <text evidence="7">The sequence shown here is derived from an EMBL/GenBank/DDBJ whole genome shotgun (WGS) entry which is preliminary data.</text>
</comment>
<keyword evidence="3 6" id="KW-0812">Transmembrane</keyword>
<name>A0A0W4ZST5_PNEC8</name>
<dbReference type="PANTHER" id="PTHR13144:SF0">
    <property type="entry name" value="PROTEIN TEX261"/>
    <property type="match status" value="1"/>
</dbReference>
<dbReference type="GO" id="GO:0030134">
    <property type="term" value="C:COPII-coated ER to Golgi transport vesicle"/>
    <property type="evidence" value="ECO:0007669"/>
    <property type="project" value="TreeGrafter"/>
</dbReference>
<dbReference type="RefSeq" id="XP_018227520.1">
    <property type="nucleotide sequence ID" value="XM_018372101.1"/>
</dbReference>
<dbReference type="GO" id="GO:0005789">
    <property type="term" value="C:endoplasmic reticulum membrane"/>
    <property type="evidence" value="ECO:0007669"/>
    <property type="project" value="TreeGrafter"/>
</dbReference>
<protein>
    <recommendedName>
        <fullName evidence="9">Protein SVP26</fullName>
    </recommendedName>
</protein>
<dbReference type="OrthoDB" id="28257at2759"/>
<dbReference type="VEuPathDB" id="FungiDB:T552_04050"/>
<evidence type="ECO:0000256" key="3">
    <source>
        <dbReference type="ARBA" id="ARBA00022692"/>
    </source>
</evidence>
<accession>A0A0W4ZST5</accession>
<organism evidence="7 8">
    <name type="scientific">Pneumocystis carinii (strain B80)</name>
    <name type="common">Rat pneumocystis pneumonia agent</name>
    <name type="synonym">Pneumocystis carinii f. sp. carinii</name>
    <dbReference type="NCBI Taxonomy" id="1408658"/>
    <lineage>
        <taxon>Eukaryota</taxon>
        <taxon>Fungi</taxon>
        <taxon>Dikarya</taxon>
        <taxon>Ascomycota</taxon>
        <taxon>Taphrinomycotina</taxon>
        <taxon>Pneumocystomycetes</taxon>
        <taxon>Pneumocystaceae</taxon>
        <taxon>Pneumocystis</taxon>
    </lineage>
</organism>
<feature type="transmembrane region" description="Helical" evidence="6">
    <location>
        <begin position="6"/>
        <end position="33"/>
    </location>
</feature>
<keyword evidence="5 6" id="KW-0472">Membrane</keyword>
<dbReference type="GeneID" id="28938304"/>
<evidence type="ECO:0008006" key="9">
    <source>
        <dbReference type="Google" id="ProtNLM"/>
    </source>
</evidence>
<dbReference type="AlphaFoldDB" id="A0A0W4ZST5"/>
<dbReference type="InterPro" id="IPR007277">
    <property type="entry name" value="Svp26/Tex261"/>
</dbReference>
<feature type="transmembrane region" description="Helical" evidence="6">
    <location>
        <begin position="94"/>
        <end position="113"/>
    </location>
</feature>
<evidence type="ECO:0000313" key="8">
    <source>
        <dbReference type="Proteomes" id="UP000054454"/>
    </source>
</evidence>
<evidence type="ECO:0000256" key="2">
    <source>
        <dbReference type="ARBA" id="ARBA00008096"/>
    </source>
</evidence>
<dbReference type="PANTHER" id="PTHR13144">
    <property type="entry name" value="TEX261 PROTEIN"/>
    <property type="match status" value="1"/>
</dbReference>
<sequence>MIVIFLHLILLIVDGFPFFSIIFSILSHIIYFINLRSFPCISVSSYQFITAIIFTVLNHLLWIWHFRSYFSLLLTYPFVYTHKKDTKDYTLGQIASFFAICIWLIPFSLFVSLPAGDNVLPITSNDYISSGSSINYMRSDKYKRIGMIKSIFSKIKISMEVAIQNINWNSRSQKNPCYI</sequence>
<evidence type="ECO:0000313" key="7">
    <source>
        <dbReference type="EMBL" id="KTW31404.1"/>
    </source>
</evidence>
<dbReference type="Pfam" id="PF04148">
    <property type="entry name" value="Erv26"/>
    <property type="match status" value="1"/>
</dbReference>
<dbReference type="GO" id="GO:0006888">
    <property type="term" value="P:endoplasmic reticulum to Golgi vesicle-mediated transport"/>
    <property type="evidence" value="ECO:0007669"/>
    <property type="project" value="InterPro"/>
</dbReference>
<comment type="similarity">
    <text evidence="2">Belongs to the SVP26 family.</text>
</comment>
<evidence type="ECO:0000256" key="4">
    <source>
        <dbReference type="ARBA" id="ARBA00022989"/>
    </source>
</evidence>
<reference evidence="8" key="1">
    <citation type="journal article" date="2016" name="Nat. Commun.">
        <title>Genome analysis of three Pneumocystis species reveals adaptation mechanisms to life exclusively in mammalian hosts.</title>
        <authorList>
            <person name="Ma L."/>
            <person name="Chen Z."/>
            <person name="Huang D.W."/>
            <person name="Kutty G."/>
            <person name="Ishihara M."/>
            <person name="Wang H."/>
            <person name="Abouelleil A."/>
            <person name="Bishop L."/>
            <person name="Davey E."/>
            <person name="Deng R."/>
            <person name="Deng X."/>
            <person name="Fan L."/>
            <person name="Fantoni G."/>
            <person name="Fitzgerald M."/>
            <person name="Gogineni E."/>
            <person name="Goldberg J.M."/>
            <person name="Handley G."/>
            <person name="Hu X."/>
            <person name="Huber C."/>
            <person name="Jiao X."/>
            <person name="Jones K."/>
            <person name="Levin J.Z."/>
            <person name="Liu Y."/>
            <person name="Macdonald P."/>
            <person name="Melnikov A."/>
            <person name="Raley C."/>
            <person name="Sassi M."/>
            <person name="Sherman B.T."/>
            <person name="Song X."/>
            <person name="Sykes S."/>
            <person name="Tran B."/>
            <person name="Walsh L."/>
            <person name="Xia Y."/>
            <person name="Yang J."/>
            <person name="Young S."/>
            <person name="Zeng Q."/>
            <person name="Zheng X."/>
            <person name="Stephens R."/>
            <person name="Nusbaum C."/>
            <person name="Birren B.W."/>
            <person name="Azadi P."/>
            <person name="Lempicki R.A."/>
            <person name="Cuomo C.A."/>
            <person name="Kovacs J.A."/>
        </authorList>
    </citation>
    <scope>NUCLEOTIDE SEQUENCE [LARGE SCALE GENOMIC DNA]</scope>
    <source>
        <strain evidence="8">B80</strain>
    </source>
</reference>
<evidence type="ECO:0000256" key="1">
    <source>
        <dbReference type="ARBA" id="ARBA00004141"/>
    </source>
</evidence>